<dbReference type="OrthoDB" id="5356630at2759"/>
<dbReference type="RefSeq" id="XP_016237447.1">
    <property type="nucleotide sequence ID" value="XM_016378770.1"/>
</dbReference>
<evidence type="ECO:0000313" key="3">
    <source>
        <dbReference type="Proteomes" id="UP000053328"/>
    </source>
</evidence>
<name>A0A0D1YPT2_9EURO</name>
<keyword evidence="3" id="KW-1185">Reference proteome</keyword>
<proteinExistence type="predicted"/>
<dbReference type="Proteomes" id="UP000053328">
    <property type="component" value="Unassembled WGS sequence"/>
</dbReference>
<protein>
    <recommendedName>
        <fullName evidence="4">Ubiquitin 3 binding protein But2 C-terminal domain-containing protein</fullName>
    </recommendedName>
</protein>
<evidence type="ECO:0000313" key="2">
    <source>
        <dbReference type="EMBL" id="KIW17231.1"/>
    </source>
</evidence>
<evidence type="ECO:0000256" key="1">
    <source>
        <dbReference type="SAM" id="SignalP"/>
    </source>
</evidence>
<evidence type="ECO:0008006" key="4">
    <source>
        <dbReference type="Google" id="ProtNLM"/>
    </source>
</evidence>
<sequence>MVQSSVIAIILGGILSSKMLSQAAPLGVRQDSSTASGSSGSPWASAPYTGYPSGAAYVAQVYPDYTSQYNVKTGAVDFNTALGLVSRSYTNGGADTTALVTFTVAQQFAQNWCQLVFDLADPSSYATGSLKAQLFTSLAPATADTTTWPSGNLRNQNIGAIDVVPGGVAQWQVGSGPAATSNGFFPCSSIAGQPFAGEVVPQGDQVEISWPAGTDGIKILVY</sequence>
<accession>A0A0D1YPT2</accession>
<dbReference type="AlphaFoldDB" id="A0A0D1YPT2"/>
<organism evidence="2 3">
    <name type="scientific">Exophiala spinifera</name>
    <dbReference type="NCBI Taxonomy" id="91928"/>
    <lineage>
        <taxon>Eukaryota</taxon>
        <taxon>Fungi</taxon>
        <taxon>Dikarya</taxon>
        <taxon>Ascomycota</taxon>
        <taxon>Pezizomycotina</taxon>
        <taxon>Eurotiomycetes</taxon>
        <taxon>Chaetothyriomycetidae</taxon>
        <taxon>Chaetothyriales</taxon>
        <taxon>Herpotrichiellaceae</taxon>
        <taxon>Exophiala</taxon>
    </lineage>
</organism>
<dbReference type="VEuPathDB" id="FungiDB:PV08_04422"/>
<dbReference type="GeneID" id="27331505"/>
<feature type="signal peptide" evidence="1">
    <location>
        <begin position="1"/>
        <end position="16"/>
    </location>
</feature>
<dbReference type="EMBL" id="KN847494">
    <property type="protein sequence ID" value="KIW17231.1"/>
    <property type="molecule type" value="Genomic_DNA"/>
</dbReference>
<keyword evidence="1" id="KW-0732">Signal</keyword>
<reference evidence="2 3" key="1">
    <citation type="submission" date="2015-01" db="EMBL/GenBank/DDBJ databases">
        <title>The Genome Sequence of Exophiala spinifera CBS89968.</title>
        <authorList>
            <consortium name="The Broad Institute Genomics Platform"/>
            <person name="Cuomo C."/>
            <person name="de Hoog S."/>
            <person name="Gorbushina A."/>
            <person name="Stielow B."/>
            <person name="Teixiera M."/>
            <person name="Abouelleil A."/>
            <person name="Chapman S.B."/>
            <person name="Priest M."/>
            <person name="Young S.K."/>
            <person name="Wortman J."/>
            <person name="Nusbaum C."/>
            <person name="Birren B."/>
        </authorList>
    </citation>
    <scope>NUCLEOTIDE SEQUENCE [LARGE SCALE GENOMIC DNA]</scope>
    <source>
        <strain evidence="2 3">CBS 89968</strain>
    </source>
</reference>
<gene>
    <name evidence="2" type="ORF">PV08_04422</name>
</gene>
<dbReference type="HOGENOM" id="CLU_102253_0_0_1"/>
<feature type="chain" id="PRO_5002237095" description="Ubiquitin 3 binding protein But2 C-terminal domain-containing protein" evidence="1">
    <location>
        <begin position="17"/>
        <end position="222"/>
    </location>
</feature>